<feature type="transmembrane region" description="Helical" evidence="2">
    <location>
        <begin position="44"/>
        <end position="66"/>
    </location>
</feature>
<feature type="region of interest" description="Disordered" evidence="1">
    <location>
        <begin position="241"/>
        <end position="310"/>
    </location>
</feature>
<dbReference type="EMBL" id="BMAT01011421">
    <property type="protein sequence ID" value="GFR72615.1"/>
    <property type="molecule type" value="Genomic_DNA"/>
</dbReference>
<keyword evidence="2" id="KW-0812">Transmembrane</keyword>
<organism evidence="3 4">
    <name type="scientific">Elysia marginata</name>
    <dbReference type="NCBI Taxonomy" id="1093978"/>
    <lineage>
        <taxon>Eukaryota</taxon>
        <taxon>Metazoa</taxon>
        <taxon>Spiralia</taxon>
        <taxon>Lophotrochozoa</taxon>
        <taxon>Mollusca</taxon>
        <taxon>Gastropoda</taxon>
        <taxon>Heterobranchia</taxon>
        <taxon>Euthyneura</taxon>
        <taxon>Panpulmonata</taxon>
        <taxon>Sacoglossa</taxon>
        <taxon>Placobranchoidea</taxon>
        <taxon>Plakobranchidae</taxon>
        <taxon>Elysia</taxon>
    </lineage>
</organism>
<keyword evidence="2" id="KW-0472">Membrane</keyword>
<dbReference type="Proteomes" id="UP000762676">
    <property type="component" value="Unassembled WGS sequence"/>
</dbReference>
<reference evidence="3 4" key="1">
    <citation type="journal article" date="2021" name="Elife">
        <title>Chloroplast acquisition without the gene transfer in kleptoplastic sea slugs, Plakobranchus ocellatus.</title>
        <authorList>
            <person name="Maeda T."/>
            <person name="Takahashi S."/>
            <person name="Yoshida T."/>
            <person name="Shimamura S."/>
            <person name="Takaki Y."/>
            <person name="Nagai Y."/>
            <person name="Toyoda A."/>
            <person name="Suzuki Y."/>
            <person name="Arimoto A."/>
            <person name="Ishii H."/>
            <person name="Satoh N."/>
            <person name="Nishiyama T."/>
            <person name="Hasebe M."/>
            <person name="Maruyama T."/>
            <person name="Minagawa J."/>
            <person name="Obokata J."/>
            <person name="Shigenobu S."/>
        </authorList>
    </citation>
    <scope>NUCLEOTIDE SEQUENCE [LARGE SCALE GENOMIC DNA]</scope>
</reference>
<evidence type="ECO:0000256" key="2">
    <source>
        <dbReference type="SAM" id="Phobius"/>
    </source>
</evidence>
<gene>
    <name evidence="3" type="ORF">ElyMa_005710900</name>
</gene>
<dbReference type="AlphaFoldDB" id="A0AAV4FIB9"/>
<evidence type="ECO:0000313" key="3">
    <source>
        <dbReference type="EMBL" id="GFR72615.1"/>
    </source>
</evidence>
<comment type="caution">
    <text evidence="3">The sequence shown here is derived from an EMBL/GenBank/DDBJ whole genome shotgun (WGS) entry which is preliminary data.</text>
</comment>
<feature type="compositionally biased region" description="Polar residues" evidence="1">
    <location>
        <begin position="506"/>
        <end position="516"/>
    </location>
</feature>
<keyword evidence="4" id="KW-1185">Reference proteome</keyword>
<accession>A0AAV4FIB9</accession>
<name>A0AAV4FIB9_9GAST</name>
<feature type="region of interest" description="Disordered" evidence="1">
    <location>
        <begin position="458"/>
        <end position="579"/>
    </location>
</feature>
<feature type="compositionally biased region" description="Polar residues" evidence="1">
    <location>
        <begin position="545"/>
        <end position="573"/>
    </location>
</feature>
<sequence>MPHPGKTISPHGVEKPLLGVGVFGAGIYFRQWMPKISRLTKRCVSLSAVLLALCVWLSLITVMTVAPIQPGGPIERGAAAATLKEDANFFMRSVEPSDNSGSYPGRAGIRKGYLSSIDMQHEKLGKGLSGNDDEETAPPINLERQAHSQKLDRKMITRSDVWASSIAKDVADNADFDRSNINNVIKSRGVGRRRIQGFKTEETKEFETSLFPRFRGEDRGRGVRQHVINNGPILISEIKSSRQAPCQKLGNSPSNLSPKEERRQNTGGSLKAADRREGDDIPEQDCPPQTHGKPNFEMPSSDKPTFHDENKLPLGIVHTSLPPLNNVLQETVTPVVFLQLYKNLIDQRLQTVKKSSSHWPSGSNKDHHNQGGHFYDGLKGTREINRHSANPYDSSRAPCTRKIEVYNADSILHSSTPRRAVGTKNNRYPTLPIVKPRRAVVVVSETKHGESAIVNSLKPSEGENTELLSTDSDSFQPSTQQQNIEHAGQSERNRQALRPAVDGVNSEINLGHSITRQRQRYNDAQDSMGDRLYPPGMEQPVETGRASSVRGSSLTSDTTSGQKPFSGFSQTPGRQGKKRYPLYGANLFVRMDGINDTSRHLSSNGAQSDAFKKETSRRQGSRGQVDSKIEQGKEQASWNVSGVLINDGFDFYSYNVTASDAIPLNRSIPDTRPKG</sequence>
<keyword evidence="2" id="KW-1133">Transmembrane helix</keyword>
<evidence type="ECO:0000313" key="4">
    <source>
        <dbReference type="Proteomes" id="UP000762676"/>
    </source>
</evidence>
<evidence type="ECO:0000256" key="1">
    <source>
        <dbReference type="SAM" id="MobiDB-lite"/>
    </source>
</evidence>
<feature type="compositionally biased region" description="Polar residues" evidence="1">
    <location>
        <begin position="466"/>
        <end position="484"/>
    </location>
</feature>
<protein>
    <submittedName>
        <fullName evidence="3">Uncharacterized protein</fullName>
    </submittedName>
</protein>
<proteinExistence type="predicted"/>
<feature type="transmembrane region" description="Helical" evidence="2">
    <location>
        <begin position="16"/>
        <end position="32"/>
    </location>
</feature>
<feature type="region of interest" description="Disordered" evidence="1">
    <location>
        <begin position="598"/>
        <end position="633"/>
    </location>
</feature>
<feature type="compositionally biased region" description="Polar residues" evidence="1">
    <location>
        <begin position="241"/>
        <end position="257"/>
    </location>
</feature>